<keyword evidence="3" id="KW-0677">Repeat</keyword>
<dbReference type="InterPro" id="IPR001387">
    <property type="entry name" value="Cro/C1-type_HTH"/>
</dbReference>
<evidence type="ECO:0000256" key="2">
    <source>
        <dbReference type="ARBA" id="ARBA00022490"/>
    </source>
</evidence>
<keyword evidence="6" id="KW-1185">Reference proteome</keyword>
<evidence type="ECO:0000256" key="1">
    <source>
        <dbReference type="ARBA" id="ARBA00004496"/>
    </source>
</evidence>
<evidence type="ECO:0000256" key="3">
    <source>
        <dbReference type="ARBA" id="ARBA00022737"/>
    </source>
</evidence>
<sequence>MVKCNSLSIGENLKRIRSELGLKQYEITGGEVTRNLISIIENDKTPLTEDKAKLICRNINEIMENKGLDIIIEPEDIFNPDRYDAKKQADLYIEELDKLFSTKNYNIETEYIDEIESFLNKWNLVDKKIRIYEILGDISYNLKDYTKSYYYYFKGRECTFNHPNRKLNYRITLKLVVICILINKYKEAIDLSNYLILNRENISKEHIGILYYNSALAYEYLGLIDESLEQVLEALKYTEDTNYIQLGKILILQGNCYFKIGSYNEALKSYNKAADALILGDYYDDLYLVYANMTEVYVKMNCKDKILKYINKVLDNITRLNKDSNYFSKLCNQIAIAYNHLNKYDLAEEYYNESLIYAKKNNQQDIVKQNILALFHLYYKNLDLEKIHILFEDYKDIILNISLDNDILLLLRTLEFYIINKNESKSLQLIEDLITNN</sequence>
<keyword evidence="4" id="KW-0802">TPR repeat</keyword>
<dbReference type="PANTHER" id="PTHR46630:SF1">
    <property type="entry name" value="TETRATRICOPEPTIDE REPEAT PROTEIN 29"/>
    <property type="match status" value="1"/>
</dbReference>
<dbReference type="Pfam" id="PF13181">
    <property type="entry name" value="TPR_8"/>
    <property type="match status" value="2"/>
</dbReference>
<evidence type="ECO:0000256" key="4">
    <source>
        <dbReference type="ARBA" id="ARBA00022803"/>
    </source>
</evidence>
<gene>
    <name evidence="5" type="ORF">KQI42_20490</name>
</gene>
<dbReference type="EMBL" id="JAHLPM010000036">
    <property type="protein sequence ID" value="MBU5440378.1"/>
    <property type="molecule type" value="Genomic_DNA"/>
</dbReference>
<proteinExistence type="predicted"/>
<dbReference type="RefSeq" id="WP_216522655.1">
    <property type="nucleotide sequence ID" value="NZ_JAHLPM010000036.1"/>
</dbReference>
<reference evidence="5 6" key="1">
    <citation type="submission" date="2021-06" db="EMBL/GenBank/DDBJ databases">
        <authorList>
            <person name="Sun Q."/>
            <person name="Li D."/>
        </authorList>
    </citation>
    <scope>NUCLEOTIDE SEQUENCE [LARGE SCALE GENOMIC DNA]</scope>
    <source>
        <strain evidence="5 6">MSJ-40</strain>
    </source>
</reference>
<organism evidence="5 6">
    <name type="scientific">Tissierella simiarum</name>
    <dbReference type="NCBI Taxonomy" id="2841534"/>
    <lineage>
        <taxon>Bacteria</taxon>
        <taxon>Bacillati</taxon>
        <taxon>Bacillota</taxon>
        <taxon>Tissierellia</taxon>
        <taxon>Tissierellales</taxon>
        <taxon>Tissierellaceae</taxon>
        <taxon>Tissierella</taxon>
    </lineage>
</organism>
<dbReference type="SMART" id="SM00028">
    <property type="entry name" value="TPR"/>
    <property type="match status" value="3"/>
</dbReference>
<protein>
    <submittedName>
        <fullName evidence="5">Helix-turn-helix transcriptional regulator</fullName>
    </submittedName>
</protein>
<keyword evidence="2" id="KW-0963">Cytoplasm</keyword>
<comment type="subcellular location">
    <subcellularLocation>
        <location evidence="1">Cytoplasm</location>
    </subcellularLocation>
</comment>
<dbReference type="PANTHER" id="PTHR46630">
    <property type="entry name" value="TETRATRICOPEPTIDE REPEAT PROTEIN 29"/>
    <property type="match status" value="1"/>
</dbReference>
<dbReference type="InterPro" id="IPR019734">
    <property type="entry name" value="TPR_rpt"/>
</dbReference>
<accession>A0ABS6EDZ5</accession>
<name>A0ABS6EDZ5_9FIRM</name>
<evidence type="ECO:0000313" key="5">
    <source>
        <dbReference type="EMBL" id="MBU5440378.1"/>
    </source>
</evidence>
<evidence type="ECO:0000313" key="6">
    <source>
        <dbReference type="Proteomes" id="UP000749471"/>
    </source>
</evidence>
<comment type="caution">
    <text evidence="5">The sequence shown here is derived from an EMBL/GenBank/DDBJ whole genome shotgun (WGS) entry which is preliminary data.</text>
</comment>
<dbReference type="CDD" id="cd00093">
    <property type="entry name" value="HTH_XRE"/>
    <property type="match status" value="1"/>
</dbReference>
<dbReference type="InterPro" id="IPR051476">
    <property type="entry name" value="Bac_ResReg_Asp_Phosphatase"/>
</dbReference>
<dbReference type="Proteomes" id="UP000749471">
    <property type="component" value="Unassembled WGS sequence"/>
</dbReference>